<comment type="caution">
    <text evidence="3">The sequence shown here is derived from an EMBL/GenBank/DDBJ whole genome shotgun (WGS) entry which is preliminary data.</text>
</comment>
<feature type="region of interest" description="Disordered" evidence="1">
    <location>
        <begin position="652"/>
        <end position="732"/>
    </location>
</feature>
<reference evidence="3 4" key="1">
    <citation type="submission" date="2019-11" db="EMBL/GenBank/DDBJ databases">
        <title>Streptomyces typhae sp. nov., a novel endophytic actinomycete isolated from the root of cattail pollen (Typha angustifolia L.).</title>
        <authorList>
            <person name="Peng C."/>
        </authorList>
    </citation>
    <scope>NUCLEOTIDE SEQUENCE [LARGE SCALE GENOMIC DNA]</scope>
    <source>
        <strain evidence="4">p1417</strain>
    </source>
</reference>
<protein>
    <submittedName>
        <fullName evidence="3">DDE-type integrase/transposase/recombinase</fullName>
    </submittedName>
</protein>
<dbReference type="Proteomes" id="UP000483802">
    <property type="component" value="Unassembled WGS sequence"/>
</dbReference>
<dbReference type="InterPro" id="IPR036397">
    <property type="entry name" value="RNaseH_sf"/>
</dbReference>
<dbReference type="GO" id="GO:0003676">
    <property type="term" value="F:nucleic acid binding"/>
    <property type="evidence" value="ECO:0007669"/>
    <property type="project" value="InterPro"/>
</dbReference>
<feature type="compositionally biased region" description="Low complexity" evidence="1">
    <location>
        <begin position="661"/>
        <end position="673"/>
    </location>
</feature>
<dbReference type="GO" id="GO:0015074">
    <property type="term" value="P:DNA integration"/>
    <property type="evidence" value="ECO:0007669"/>
    <property type="project" value="InterPro"/>
</dbReference>
<dbReference type="PANTHER" id="PTHR35004">
    <property type="entry name" value="TRANSPOSASE RV3428C-RELATED"/>
    <property type="match status" value="1"/>
</dbReference>
<dbReference type="EMBL" id="WPNZ01000035">
    <property type="protein sequence ID" value="MVO90617.1"/>
    <property type="molecule type" value="Genomic_DNA"/>
</dbReference>
<feature type="domain" description="Integrase catalytic" evidence="2">
    <location>
        <begin position="287"/>
        <end position="517"/>
    </location>
</feature>
<evidence type="ECO:0000313" key="3">
    <source>
        <dbReference type="EMBL" id="MVO90617.1"/>
    </source>
</evidence>
<accession>A0A6L6XA93</accession>
<dbReference type="InterPro" id="IPR001584">
    <property type="entry name" value="Integrase_cat-core"/>
</dbReference>
<dbReference type="PROSITE" id="PS50994">
    <property type="entry name" value="INTEGRASE"/>
    <property type="match status" value="1"/>
</dbReference>
<name>A0A6L6XA93_9ACTN</name>
<dbReference type="InterPro" id="IPR015378">
    <property type="entry name" value="Transposase-like_Mu_C"/>
</dbReference>
<gene>
    <name evidence="3" type="ORF">GPA10_39180</name>
</gene>
<dbReference type="PANTHER" id="PTHR35004:SF7">
    <property type="entry name" value="INTEGRASE PROTEIN"/>
    <property type="match status" value="1"/>
</dbReference>
<sequence length="744" mass="81563">MAGCLPRPMGRGTQYEPGASPARADDRKCRRRKGGSVKRGMLSVGDQVRWDERTWTVAVLEGARGRLVDAGGAVAAVSLPHLFADPHFEVCGAPRPQVPPFALLDALPDPVREQALSWERHVREVETGIPDPVGGTPRPRYDPAVHTLAQREAAKAEELTASGLPTSVATVRRMRARYRDQGVWGLVDQRTTRPRSAVGRADPRVVDAVVAVLEEQRDRSTGTLTRLRDQVRWFLEDQHGPGAVGVPPQSTFNRLVHALADGQGMLGTAAQRRWHASRPAPPFVPTVALRPGEMVMMDSTPLDVVAVLADGVTGRPELTLAVDVATRSICAAVLRPPGTSAVDAAVLLAEMVAPMRMRPGWDAALALQRSVVPYERLLSLDERLEGAAARPVIVPETVIVDQGRVFVSSSFLAACGSLGVSLQPAPPANGPAKGHVERTFKSVNQQFCQYVVGYTGSNATERGKGVEDEARWTLAQLQELFDEWLVAGWHARKHSSLRHPLLPHLELSPIQMWAALVGVTGYVPVPLAPDNHIELLPVRWQVINDYGIRFDYRTYDGKALNGYRRRRSGSSARGERWEVHYNPYEPERIWVRLPDGFVEVPWIHATQVNMPFTDYTWRHIRKTVARTADRDAHELALARALDALLKRAGAREGTRRERTVAARASATASVAVGGPTAGTAEESSPPAFVADVGESGQLDRDPEEPYDDLDGFDEGEDGNDTSSGDVRRYTSRLLNPYAEADQWL</sequence>
<keyword evidence="4" id="KW-1185">Reference proteome</keyword>
<organism evidence="3 4">
    <name type="scientific">Streptomyces typhae</name>
    <dbReference type="NCBI Taxonomy" id="2681492"/>
    <lineage>
        <taxon>Bacteria</taxon>
        <taxon>Bacillati</taxon>
        <taxon>Actinomycetota</taxon>
        <taxon>Actinomycetes</taxon>
        <taxon>Kitasatosporales</taxon>
        <taxon>Streptomycetaceae</taxon>
        <taxon>Streptomyces</taxon>
    </lineage>
</organism>
<dbReference type="Gene3D" id="3.30.420.10">
    <property type="entry name" value="Ribonuclease H-like superfamily/Ribonuclease H"/>
    <property type="match status" value="1"/>
</dbReference>
<dbReference type="Pfam" id="PF09299">
    <property type="entry name" value="Mu-transpos_C"/>
    <property type="match status" value="1"/>
</dbReference>
<dbReference type="InterPro" id="IPR012337">
    <property type="entry name" value="RNaseH-like_sf"/>
</dbReference>
<dbReference type="AlphaFoldDB" id="A0A6L6XA93"/>
<feature type="compositionally biased region" description="Acidic residues" evidence="1">
    <location>
        <begin position="701"/>
        <end position="719"/>
    </location>
</feature>
<evidence type="ECO:0000259" key="2">
    <source>
        <dbReference type="PROSITE" id="PS50994"/>
    </source>
</evidence>
<proteinExistence type="predicted"/>
<feature type="region of interest" description="Disordered" evidence="1">
    <location>
        <begin position="1"/>
        <end position="38"/>
    </location>
</feature>
<evidence type="ECO:0000256" key="1">
    <source>
        <dbReference type="SAM" id="MobiDB-lite"/>
    </source>
</evidence>
<dbReference type="SUPFAM" id="SSF53098">
    <property type="entry name" value="Ribonuclease H-like"/>
    <property type="match status" value="1"/>
</dbReference>
<evidence type="ECO:0000313" key="4">
    <source>
        <dbReference type="Proteomes" id="UP000483802"/>
    </source>
</evidence>